<keyword evidence="1 6" id="KW-0808">Transferase</keyword>
<keyword evidence="2 6" id="KW-0012">Acyltransferase</keyword>
<dbReference type="InterPro" id="IPR000182">
    <property type="entry name" value="GNAT_dom"/>
</dbReference>
<dbReference type="Pfam" id="PF13302">
    <property type="entry name" value="Acetyltransf_3"/>
    <property type="match status" value="1"/>
</dbReference>
<organism evidence="6 7">
    <name type="scientific">Lophium mytilinum</name>
    <dbReference type="NCBI Taxonomy" id="390894"/>
    <lineage>
        <taxon>Eukaryota</taxon>
        <taxon>Fungi</taxon>
        <taxon>Dikarya</taxon>
        <taxon>Ascomycota</taxon>
        <taxon>Pezizomycotina</taxon>
        <taxon>Dothideomycetes</taxon>
        <taxon>Pleosporomycetidae</taxon>
        <taxon>Mytilinidiales</taxon>
        <taxon>Mytilinidiaceae</taxon>
        <taxon>Lophium</taxon>
    </lineage>
</organism>
<dbReference type="AlphaFoldDB" id="A0A6A6RAI6"/>
<dbReference type="PANTHER" id="PTHR43792:SF8">
    <property type="entry name" value="[RIBOSOMAL PROTEIN US5]-ALANINE N-ACETYLTRANSFERASE"/>
    <property type="match status" value="1"/>
</dbReference>
<keyword evidence="7" id="KW-1185">Reference proteome</keyword>
<evidence type="ECO:0000256" key="1">
    <source>
        <dbReference type="ARBA" id="ARBA00022679"/>
    </source>
</evidence>
<name>A0A6A6RAI6_9PEZI</name>
<evidence type="ECO:0000256" key="2">
    <source>
        <dbReference type="ARBA" id="ARBA00023315"/>
    </source>
</evidence>
<dbReference type="GO" id="GO:0016747">
    <property type="term" value="F:acyltransferase activity, transferring groups other than amino-acyl groups"/>
    <property type="evidence" value="ECO:0007669"/>
    <property type="project" value="InterPro"/>
</dbReference>
<dbReference type="PANTHER" id="PTHR43792">
    <property type="entry name" value="GNAT FAMILY, PUTATIVE (AFU_ORTHOLOGUE AFUA_3G00765)-RELATED-RELATED"/>
    <property type="match status" value="1"/>
</dbReference>
<evidence type="ECO:0000313" key="7">
    <source>
        <dbReference type="Proteomes" id="UP000799750"/>
    </source>
</evidence>
<feature type="domain" description="N-acetyltransferase" evidence="5">
    <location>
        <begin position="34"/>
        <end position="199"/>
    </location>
</feature>
<accession>A0A6A6RAI6</accession>
<dbReference type="Gene3D" id="3.40.630.30">
    <property type="match status" value="1"/>
</dbReference>
<dbReference type="EMBL" id="MU004183">
    <property type="protein sequence ID" value="KAF2500497.1"/>
    <property type="molecule type" value="Genomic_DNA"/>
</dbReference>
<feature type="region of interest" description="Disordered" evidence="4">
    <location>
        <begin position="1"/>
        <end position="21"/>
    </location>
</feature>
<reference evidence="6" key="1">
    <citation type="journal article" date="2020" name="Stud. Mycol.">
        <title>101 Dothideomycetes genomes: a test case for predicting lifestyles and emergence of pathogens.</title>
        <authorList>
            <person name="Haridas S."/>
            <person name="Albert R."/>
            <person name="Binder M."/>
            <person name="Bloem J."/>
            <person name="Labutti K."/>
            <person name="Salamov A."/>
            <person name="Andreopoulos B."/>
            <person name="Baker S."/>
            <person name="Barry K."/>
            <person name="Bills G."/>
            <person name="Bluhm B."/>
            <person name="Cannon C."/>
            <person name="Castanera R."/>
            <person name="Culley D."/>
            <person name="Daum C."/>
            <person name="Ezra D."/>
            <person name="Gonzalez J."/>
            <person name="Henrissat B."/>
            <person name="Kuo A."/>
            <person name="Liang C."/>
            <person name="Lipzen A."/>
            <person name="Lutzoni F."/>
            <person name="Magnuson J."/>
            <person name="Mondo S."/>
            <person name="Nolan M."/>
            <person name="Ohm R."/>
            <person name="Pangilinan J."/>
            <person name="Park H.-J."/>
            <person name="Ramirez L."/>
            <person name="Alfaro M."/>
            <person name="Sun H."/>
            <person name="Tritt A."/>
            <person name="Yoshinaga Y."/>
            <person name="Zwiers L.-H."/>
            <person name="Turgeon B."/>
            <person name="Goodwin S."/>
            <person name="Spatafora J."/>
            <person name="Crous P."/>
            <person name="Grigoriev I."/>
        </authorList>
    </citation>
    <scope>NUCLEOTIDE SEQUENCE</scope>
    <source>
        <strain evidence="6">CBS 269.34</strain>
    </source>
</reference>
<dbReference type="PROSITE" id="PS51186">
    <property type="entry name" value="GNAT"/>
    <property type="match status" value="1"/>
</dbReference>
<gene>
    <name evidence="6" type="ORF">BU16DRAFT_614236</name>
</gene>
<protein>
    <submittedName>
        <fullName evidence="6">Acyl-CoA N-acyltransferase</fullName>
    </submittedName>
</protein>
<dbReference type="Proteomes" id="UP000799750">
    <property type="component" value="Unassembled WGS sequence"/>
</dbReference>
<dbReference type="OrthoDB" id="630895at2759"/>
<evidence type="ECO:0000256" key="3">
    <source>
        <dbReference type="ARBA" id="ARBA00038502"/>
    </source>
</evidence>
<sequence length="212" mass="23370">MSTTPPPTAHLPLQTIPVSESSPLPEPILTTARLSIRPMHPQDIPSVAFAQNSPAVARYMSSYFAIPYTLMHATKWIAQNLEPPYNHFAITLLTDPTTVLGLIGFMPGRDIEAHTAKVGYWLGEASWGKGIMTEALEAITGYGFREKGYLKLAAEVAVGNTGSERCLKKCGFVVEGVQKKQILKAGEFFDQIILGLLKEDWEKRPEAKKNDE</sequence>
<evidence type="ECO:0000313" key="6">
    <source>
        <dbReference type="EMBL" id="KAF2500497.1"/>
    </source>
</evidence>
<evidence type="ECO:0000259" key="5">
    <source>
        <dbReference type="PROSITE" id="PS51186"/>
    </source>
</evidence>
<comment type="similarity">
    <text evidence="3">Belongs to the acetyltransferase family. RimJ subfamily.</text>
</comment>
<evidence type="ECO:0000256" key="4">
    <source>
        <dbReference type="SAM" id="MobiDB-lite"/>
    </source>
</evidence>
<dbReference type="InterPro" id="IPR016181">
    <property type="entry name" value="Acyl_CoA_acyltransferase"/>
</dbReference>
<dbReference type="SUPFAM" id="SSF55729">
    <property type="entry name" value="Acyl-CoA N-acyltransferases (Nat)"/>
    <property type="match status" value="1"/>
</dbReference>
<dbReference type="InterPro" id="IPR051531">
    <property type="entry name" value="N-acetyltransferase"/>
</dbReference>
<proteinExistence type="inferred from homology"/>